<dbReference type="EMBL" id="JAOQAZ010000001">
    <property type="protein sequence ID" value="KAJ4271528.1"/>
    <property type="molecule type" value="Genomic_DNA"/>
</dbReference>
<name>A0A9W8SH24_9HYPO</name>
<keyword evidence="3" id="KW-1185">Reference proteome</keyword>
<dbReference type="AlphaFoldDB" id="A0A9W8SH24"/>
<organism evidence="2 3">
    <name type="scientific">Fusarium torreyae</name>
    <dbReference type="NCBI Taxonomy" id="1237075"/>
    <lineage>
        <taxon>Eukaryota</taxon>
        <taxon>Fungi</taxon>
        <taxon>Dikarya</taxon>
        <taxon>Ascomycota</taxon>
        <taxon>Pezizomycotina</taxon>
        <taxon>Sordariomycetes</taxon>
        <taxon>Hypocreomycetidae</taxon>
        <taxon>Hypocreales</taxon>
        <taxon>Nectriaceae</taxon>
        <taxon>Fusarium</taxon>
    </lineage>
</organism>
<feature type="region of interest" description="Disordered" evidence="1">
    <location>
        <begin position="159"/>
        <end position="204"/>
    </location>
</feature>
<comment type="caution">
    <text evidence="2">The sequence shown here is derived from an EMBL/GenBank/DDBJ whole genome shotgun (WGS) entry which is preliminary data.</text>
</comment>
<sequence length="308" mass="35259">MADSKKKKSAKIAADPFRLSLKDFEDEIKSKLYRSSARTNVKNVLKFYNVVRKTEAISDACKKELYKFLKDGSWVTSYQFPSPHRFYKQLRAKGRKEKTLYFPKWLIVAAQWPSSPSVKEIADDMSTLWGERFPGTDPFFPQASLDEDEQMVKFKGIIEDESEDDSDEEMQEDSDAEEDAEEDAESEDDIETEDDEAALDEDDPLTIFVKQQVEATIGPLRRQIEELTEANGNLQSQLRDIRAAPGPSERPQTCEMVQTFAEIKSDLRQFKDDSVRNHETTRILLARLVESVRAMSATTINALANYDL</sequence>
<evidence type="ECO:0000256" key="1">
    <source>
        <dbReference type="SAM" id="MobiDB-lite"/>
    </source>
</evidence>
<proteinExistence type="predicted"/>
<reference evidence="2" key="1">
    <citation type="submission" date="2022-09" db="EMBL/GenBank/DDBJ databases">
        <title>Fusarium specimens isolated from Avocado Roots.</title>
        <authorList>
            <person name="Stajich J."/>
            <person name="Roper C."/>
            <person name="Heimlech-Rivalta G."/>
        </authorList>
    </citation>
    <scope>NUCLEOTIDE SEQUENCE</scope>
    <source>
        <strain evidence="2">CF00136</strain>
    </source>
</reference>
<evidence type="ECO:0000313" key="2">
    <source>
        <dbReference type="EMBL" id="KAJ4271528.1"/>
    </source>
</evidence>
<dbReference type="Proteomes" id="UP001152049">
    <property type="component" value="Unassembled WGS sequence"/>
</dbReference>
<evidence type="ECO:0000313" key="3">
    <source>
        <dbReference type="Proteomes" id="UP001152049"/>
    </source>
</evidence>
<protein>
    <submittedName>
        <fullName evidence="2">Uncharacterized protein</fullName>
    </submittedName>
</protein>
<accession>A0A9W8SH24</accession>
<dbReference type="OrthoDB" id="5103710at2759"/>
<gene>
    <name evidence="2" type="ORF">NW762_000232</name>
</gene>